<reference evidence="2 3" key="1">
    <citation type="submission" date="2018-03" db="EMBL/GenBank/DDBJ databases">
        <authorList>
            <person name="Keele B.F."/>
        </authorList>
    </citation>
    <scope>NUCLEOTIDE SEQUENCE [LARGE SCALE GENOMIC DNA]</scope>
    <source>
        <strain evidence="2 3">IB-3</strain>
    </source>
</reference>
<dbReference type="EMBL" id="PYXZ01000004">
    <property type="protein sequence ID" value="PUA80827.1"/>
    <property type="molecule type" value="Genomic_DNA"/>
</dbReference>
<protein>
    <submittedName>
        <fullName evidence="2">Uncharacterized protein</fullName>
    </submittedName>
</protein>
<feature type="chain" id="PRO_5015320941" evidence="1">
    <location>
        <begin position="29"/>
        <end position="244"/>
    </location>
</feature>
<keyword evidence="1" id="KW-0732">Signal</keyword>
<gene>
    <name evidence="2" type="ORF">C7S10_10465</name>
</gene>
<organism evidence="2 3">
    <name type="scientific">Nocardioides currus</name>
    <dbReference type="NCBI Taxonomy" id="2133958"/>
    <lineage>
        <taxon>Bacteria</taxon>
        <taxon>Bacillati</taxon>
        <taxon>Actinomycetota</taxon>
        <taxon>Actinomycetes</taxon>
        <taxon>Propionibacteriales</taxon>
        <taxon>Nocardioidaceae</taxon>
        <taxon>Nocardioides</taxon>
    </lineage>
</organism>
<accession>A0A2R7YWP8</accession>
<sequence>MRLRARLTSTTAIVAALAVLAPMAPASAAPPVVSGQFAAVAATVPTSIRAADCSDAAAVKVTMDLTGVGAALEAAGWYAEDKDPVRTELNWAADVTVTGPNNYYADWSTSESYPASEDSETLTVCPDDFGNSIVTPGSYAVVATYRVYNYKFGGSICHPQEPCNGFENIYTTTATASFALDYSPECYAAKTALARHYVVLKKAKSALKKAKAGHSKARIKRAKKKLRAIKAQTSTAKSNVEGYC</sequence>
<dbReference type="AlphaFoldDB" id="A0A2R7YWP8"/>
<keyword evidence="3" id="KW-1185">Reference proteome</keyword>
<proteinExistence type="predicted"/>
<name>A0A2R7YWP8_9ACTN</name>
<dbReference type="Proteomes" id="UP000244867">
    <property type="component" value="Unassembled WGS sequence"/>
</dbReference>
<evidence type="ECO:0000313" key="3">
    <source>
        <dbReference type="Proteomes" id="UP000244867"/>
    </source>
</evidence>
<dbReference type="RefSeq" id="WP_108344396.1">
    <property type="nucleotide sequence ID" value="NZ_PYXZ01000004.1"/>
</dbReference>
<evidence type="ECO:0000256" key="1">
    <source>
        <dbReference type="SAM" id="SignalP"/>
    </source>
</evidence>
<feature type="signal peptide" evidence="1">
    <location>
        <begin position="1"/>
        <end position="28"/>
    </location>
</feature>
<evidence type="ECO:0000313" key="2">
    <source>
        <dbReference type="EMBL" id="PUA80827.1"/>
    </source>
</evidence>
<comment type="caution">
    <text evidence="2">The sequence shown here is derived from an EMBL/GenBank/DDBJ whole genome shotgun (WGS) entry which is preliminary data.</text>
</comment>